<keyword evidence="4" id="KW-1185">Reference proteome</keyword>
<dbReference type="InterPro" id="IPR013113">
    <property type="entry name" value="SIP_FAD-bd"/>
</dbReference>
<dbReference type="GO" id="GO:0016491">
    <property type="term" value="F:oxidoreductase activity"/>
    <property type="evidence" value="ECO:0007669"/>
    <property type="project" value="InterPro"/>
</dbReference>
<dbReference type="SUPFAM" id="SSF63380">
    <property type="entry name" value="Riboflavin synthase domain-like"/>
    <property type="match status" value="1"/>
</dbReference>
<reference evidence="3 4" key="1">
    <citation type="submission" date="2018-07" db="EMBL/GenBank/DDBJ databases">
        <title>Dyadobacter roseus sp. nov., isolated from rose rhizosphere soil.</title>
        <authorList>
            <person name="Chen L."/>
        </authorList>
    </citation>
    <scope>NUCLEOTIDE SEQUENCE [LARGE SCALE GENOMIC DNA]</scope>
    <source>
        <strain evidence="3 4">RS19</strain>
    </source>
</reference>
<evidence type="ECO:0000256" key="1">
    <source>
        <dbReference type="ARBA" id="ARBA00035644"/>
    </source>
</evidence>
<dbReference type="Pfam" id="PF04954">
    <property type="entry name" value="SIP"/>
    <property type="match status" value="1"/>
</dbReference>
<dbReference type="EMBL" id="QNUL01000007">
    <property type="protein sequence ID" value="REA61524.1"/>
    <property type="molecule type" value="Genomic_DNA"/>
</dbReference>
<dbReference type="Proteomes" id="UP000256373">
    <property type="component" value="Unassembled WGS sequence"/>
</dbReference>
<dbReference type="InterPro" id="IPR039261">
    <property type="entry name" value="FNR_nucleotide-bd"/>
</dbReference>
<dbReference type="InterPro" id="IPR017938">
    <property type="entry name" value="Riboflavin_synthase-like_b-brl"/>
</dbReference>
<protein>
    <submittedName>
        <fullName evidence="3">Siderophore-interacting protein</fullName>
    </submittedName>
</protein>
<dbReference type="InterPro" id="IPR017927">
    <property type="entry name" value="FAD-bd_FR_type"/>
</dbReference>
<evidence type="ECO:0000259" key="2">
    <source>
        <dbReference type="PROSITE" id="PS51384"/>
    </source>
</evidence>
<gene>
    <name evidence="3" type="ORF">DSL64_11155</name>
</gene>
<name>A0A3D8YBM1_9BACT</name>
<dbReference type="PANTHER" id="PTHR30157:SF0">
    <property type="entry name" value="NADPH-DEPENDENT FERRIC-CHELATE REDUCTASE"/>
    <property type="match status" value="1"/>
</dbReference>
<dbReference type="InterPro" id="IPR039374">
    <property type="entry name" value="SIP_fam"/>
</dbReference>
<feature type="domain" description="FAD-binding FR-type" evidence="2">
    <location>
        <begin position="12"/>
        <end position="138"/>
    </location>
</feature>
<dbReference type="AlphaFoldDB" id="A0A3D8YBM1"/>
<dbReference type="Gene3D" id="3.40.50.80">
    <property type="entry name" value="Nucleotide-binding domain of ferredoxin-NADP reductase (FNR) module"/>
    <property type="match status" value="1"/>
</dbReference>
<organism evidence="3 4">
    <name type="scientific">Dyadobacter luteus</name>
    <dbReference type="NCBI Taxonomy" id="2259619"/>
    <lineage>
        <taxon>Bacteria</taxon>
        <taxon>Pseudomonadati</taxon>
        <taxon>Bacteroidota</taxon>
        <taxon>Cytophagia</taxon>
        <taxon>Cytophagales</taxon>
        <taxon>Spirosomataceae</taxon>
        <taxon>Dyadobacter</taxon>
    </lineage>
</organism>
<comment type="similarity">
    <text evidence="1">Belongs to the SIP oxidoreductase family.</text>
</comment>
<dbReference type="PROSITE" id="PS51384">
    <property type="entry name" value="FAD_FR"/>
    <property type="match status" value="1"/>
</dbReference>
<proteinExistence type="inferred from homology"/>
<dbReference type="InterPro" id="IPR007037">
    <property type="entry name" value="SIP_rossman_dom"/>
</dbReference>
<sequence>MKQTENKAPSPIQFDTIEVTAYKDVTPHMRSITFKGCRAASRKSLSPGAHVKVFLPLPGQDRPVLPTLDESGKVVHPPQDIKPIVRTYTLRSYNAETGEIQIDFVLHGDNGPASAWAGKVQPGDIIGLAYREGLASYTADHFVFGGDETALPAISGILENLPASATGEAWIEIAGPQEEQEIITESQVKINWLHRNETAAHGDLLINALLNVNTPDAGVKPYVWVAAEFETIKQLRNHFRENWNLDKSEHAVAYWKLDMDEDKFHDLRHQQMAEQK</sequence>
<dbReference type="Gene3D" id="2.40.30.10">
    <property type="entry name" value="Translation factors"/>
    <property type="match status" value="1"/>
</dbReference>
<comment type="caution">
    <text evidence="3">The sequence shown here is derived from an EMBL/GenBank/DDBJ whole genome shotgun (WGS) entry which is preliminary data.</text>
</comment>
<dbReference type="CDD" id="cd06193">
    <property type="entry name" value="siderophore_interacting"/>
    <property type="match status" value="1"/>
</dbReference>
<evidence type="ECO:0000313" key="3">
    <source>
        <dbReference type="EMBL" id="REA61524.1"/>
    </source>
</evidence>
<accession>A0A3D8YBM1</accession>
<dbReference type="Pfam" id="PF08021">
    <property type="entry name" value="FAD_binding_9"/>
    <property type="match status" value="1"/>
</dbReference>
<dbReference type="RefSeq" id="WP_115830948.1">
    <property type="nucleotide sequence ID" value="NZ_QNUL01000007.1"/>
</dbReference>
<dbReference type="PANTHER" id="PTHR30157">
    <property type="entry name" value="FERRIC REDUCTASE, NADPH-DEPENDENT"/>
    <property type="match status" value="1"/>
</dbReference>
<dbReference type="OrthoDB" id="9814826at2"/>
<evidence type="ECO:0000313" key="4">
    <source>
        <dbReference type="Proteomes" id="UP000256373"/>
    </source>
</evidence>